<dbReference type="InterPro" id="IPR016163">
    <property type="entry name" value="Ald_DH_C"/>
</dbReference>
<evidence type="ECO:0000313" key="10">
    <source>
        <dbReference type="Proteomes" id="UP000238563"/>
    </source>
</evidence>
<gene>
    <name evidence="9" type="ORF">C5750_00725</name>
</gene>
<dbReference type="SUPFAM" id="SSF53720">
    <property type="entry name" value="ALDH-like"/>
    <property type="match status" value="1"/>
</dbReference>
<dbReference type="Pfam" id="PF00171">
    <property type="entry name" value="Aldedh"/>
    <property type="match status" value="1"/>
</dbReference>
<dbReference type="InterPro" id="IPR016160">
    <property type="entry name" value="Ald_DH_CS_CYS"/>
</dbReference>
<protein>
    <recommendedName>
        <fullName evidence="4">Aldehyde dehydrogenase</fullName>
    </recommendedName>
</protein>
<evidence type="ECO:0000259" key="8">
    <source>
        <dbReference type="Pfam" id="PF00171"/>
    </source>
</evidence>
<comment type="caution">
    <text evidence="9">The sequence shown here is derived from an EMBL/GenBank/DDBJ whole genome shotgun (WGS) entry which is preliminary data.</text>
</comment>
<dbReference type="GO" id="GO:0006081">
    <property type="term" value="P:aldehyde metabolic process"/>
    <property type="evidence" value="ECO:0007669"/>
    <property type="project" value="InterPro"/>
</dbReference>
<evidence type="ECO:0000256" key="6">
    <source>
        <dbReference type="PROSITE-ProRule" id="PRU10007"/>
    </source>
</evidence>
<feature type="domain" description="Aldehyde dehydrogenase" evidence="8">
    <location>
        <begin position="29"/>
        <end position="441"/>
    </location>
</feature>
<keyword evidence="2 4" id="KW-0560">Oxidoreductase</keyword>
<dbReference type="FunFam" id="3.40.309.10:FF:000003">
    <property type="entry name" value="Aldehyde dehydrogenase"/>
    <property type="match status" value="1"/>
</dbReference>
<evidence type="ECO:0000256" key="5">
    <source>
        <dbReference type="PIRSR" id="PIRSR036492-1"/>
    </source>
</evidence>
<dbReference type="InterPro" id="IPR016162">
    <property type="entry name" value="Ald_DH_N"/>
</dbReference>
<dbReference type="GO" id="GO:0004029">
    <property type="term" value="F:aldehyde dehydrogenase (NAD+) activity"/>
    <property type="evidence" value="ECO:0007669"/>
    <property type="project" value="TreeGrafter"/>
</dbReference>
<dbReference type="CDD" id="cd07133">
    <property type="entry name" value="ALDH_CALDH_CalB"/>
    <property type="match status" value="1"/>
</dbReference>
<dbReference type="PANTHER" id="PTHR43570:SF20">
    <property type="entry name" value="ALDEHYDE DEHYDROGENASE ALDX-RELATED"/>
    <property type="match status" value="1"/>
</dbReference>
<dbReference type="PANTHER" id="PTHR43570">
    <property type="entry name" value="ALDEHYDE DEHYDROGENASE"/>
    <property type="match status" value="1"/>
</dbReference>
<evidence type="ECO:0000256" key="1">
    <source>
        <dbReference type="ARBA" id="ARBA00009986"/>
    </source>
</evidence>
<reference evidence="9 10" key="1">
    <citation type="submission" date="2018-02" db="EMBL/GenBank/DDBJ databases">
        <title>The draft genome of Phyllobacterium myrsinacearum DSM5892.</title>
        <authorList>
            <person name="Li L."/>
            <person name="Liu L."/>
            <person name="Zhang X."/>
            <person name="Wang T."/>
        </authorList>
    </citation>
    <scope>NUCLEOTIDE SEQUENCE [LARGE SCALE GENOMIC DNA]</scope>
    <source>
        <strain evidence="9 10">DSM 5892</strain>
    </source>
</reference>
<dbReference type="OrthoDB" id="9812625at2"/>
<feature type="active site" evidence="5">
    <location>
        <position position="251"/>
    </location>
</feature>
<evidence type="ECO:0000256" key="3">
    <source>
        <dbReference type="ARBA" id="ARBA00023027"/>
    </source>
</evidence>
<dbReference type="EMBL" id="PVBT01000001">
    <property type="protein sequence ID" value="PRD57716.1"/>
    <property type="molecule type" value="Genomic_DNA"/>
</dbReference>
<keyword evidence="10" id="KW-1185">Reference proteome</keyword>
<dbReference type="PROSITE" id="PS00070">
    <property type="entry name" value="ALDEHYDE_DEHYDR_CYS"/>
    <property type="match status" value="1"/>
</dbReference>
<evidence type="ECO:0000313" key="9">
    <source>
        <dbReference type="EMBL" id="PRD57716.1"/>
    </source>
</evidence>
<evidence type="ECO:0000256" key="7">
    <source>
        <dbReference type="RuleBase" id="RU003345"/>
    </source>
</evidence>
<dbReference type="PROSITE" id="PS00687">
    <property type="entry name" value="ALDEHYDE_DEHYDR_GLU"/>
    <property type="match status" value="1"/>
</dbReference>
<dbReference type="InterPro" id="IPR012394">
    <property type="entry name" value="Aldehyde_DH_NAD(P)"/>
</dbReference>
<dbReference type="InterPro" id="IPR016161">
    <property type="entry name" value="Ald_DH/histidinol_DH"/>
</dbReference>
<keyword evidence="3" id="KW-0520">NAD</keyword>
<dbReference type="Gene3D" id="3.40.605.10">
    <property type="entry name" value="Aldehyde Dehydrogenase, Chain A, domain 1"/>
    <property type="match status" value="1"/>
</dbReference>
<dbReference type="AlphaFoldDB" id="A0A2S9JWN0"/>
<dbReference type="RefSeq" id="WP_105731959.1">
    <property type="nucleotide sequence ID" value="NZ_PVBT01000001.1"/>
</dbReference>
<dbReference type="InterPro" id="IPR029510">
    <property type="entry name" value="Ald_DH_CS_GLU"/>
</dbReference>
<name>A0A2S9JWN0_9HYPH</name>
<organism evidence="9 10">
    <name type="scientific">Phyllobacterium myrsinacearum</name>
    <dbReference type="NCBI Taxonomy" id="28101"/>
    <lineage>
        <taxon>Bacteria</taxon>
        <taxon>Pseudomonadati</taxon>
        <taxon>Pseudomonadota</taxon>
        <taxon>Alphaproteobacteria</taxon>
        <taxon>Hyphomicrobiales</taxon>
        <taxon>Phyllobacteriaceae</taxon>
        <taxon>Phyllobacterium</taxon>
    </lineage>
</organism>
<sequence>MDMNATPADALVPTLHRLRASWLAHRPDYAQRQDDLKRLRAGLKDRLEPMVKAISADFGHRSRHESMLGEGMTVFGEIDHMLSHLKSWMKPQRRSAGWRMWPARAEVRYVPLGVVGVIAPWNYPVNLALTPLATAIAAGNHVYLKPSEHTPRTSEFLRELLADVFPEDRVAVALGGADVGGAFAGLPFDHLLFTGSTAVGRKVMASAALNLTPVTLELGGKSPVFIGEDAPFAKAVTRIVTGKLYNAGQTCIAPDYALVPLARRDEFVEAVRTEVRSRYAQLDANPDYTHIVNEGQYRRLRGLLDDARERGLDVMTLVEPKDAARAETERLLAPALVLDPGDDSKIMQEEIFGPILPVKTYGSADEAIAYINGHDRPLAFYCFSNDKAETEKMLANIVAGGVCVNETLFHNVCNDLPFGGVGASGMGHYHGREGFLTFSKIMPVLHQAKMPLSDRVKPPYRGLANLVVRLFAR</sequence>
<accession>A0A2S9JWN0</accession>
<feature type="active site" evidence="5 6">
    <location>
        <position position="217"/>
    </location>
</feature>
<dbReference type="Gene3D" id="3.40.309.10">
    <property type="entry name" value="Aldehyde Dehydrogenase, Chain A, domain 2"/>
    <property type="match status" value="1"/>
</dbReference>
<dbReference type="InterPro" id="IPR015590">
    <property type="entry name" value="Aldehyde_DH_dom"/>
</dbReference>
<dbReference type="GO" id="GO:0005737">
    <property type="term" value="C:cytoplasm"/>
    <property type="evidence" value="ECO:0007669"/>
    <property type="project" value="TreeGrafter"/>
</dbReference>
<evidence type="ECO:0000256" key="2">
    <source>
        <dbReference type="ARBA" id="ARBA00023002"/>
    </source>
</evidence>
<comment type="similarity">
    <text evidence="1 4 7">Belongs to the aldehyde dehydrogenase family.</text>
</comment>
<dbReference type="Proteomes" id="UP000238563">
    <property type="component" value="Unassembled WGS sequence"/>
</dbReference>
<proteinExistence type="inferred from homology"/>
<dbReference type="PIRSF" id="PIRSF036492">
    <property type="entry name" value="ALDH"/>
    <property type="match status" value="1"/>
</dbReference>
<evidence type="ECO:0000256" key="4">
    <source>
        <dbReference type="PIRNR" id="PIRNR036492"/>
    </source>
</evidence>